<feature type="transmembrane region" description="Helical" evidence="2">
    <location>
        <begin position="161"/>
        <end position="179"/>
    </location>
</feature>
<feature type="region of interest" description="Disordered" evidence="1">
    <location>
        <begin position="185"/>
        <end position="214"/>
    </location>
</feature>
<dbReference type="Pfam" id="PF13559">
    <property type="entry name" value="DUF4129"/>
    <property type="match status" value="1"/>
</dbReference>
<evidence type="ECO:0000256" key="2">
    <source>
        <dbReference type="SAM" id="Phobius"/>
    </source>
</evidence>
<name>K0ELU8_NOCB7</name>
<dbReference type="RefSeq" id="WP_014980873.1">
    <property type="nucleotide sequence ID" value="NC_018681.1"/>
</dbReference>
<protein>
    <recommendedName>
        <fullName evidence="3">Protein-glutamine gamma-glutamyltransferase-like C-terminal domain-containing protein</fullName>
    </recommendedName>
</protein>
<dbReference type="EMBL" id="CP003876">
    <property type="protein sequence ID" value="AFT98008.1"/>
    <property type="molecule type" value="Genomic_DNA"/>
</dbReference>
<feature type="region of interest" description="Disordered" evidence="1">
    <location>
        <begin position="1"/>
        <end position="40"/>
    </location>
</feature>
<dbReference type="Proteomes" id="UP000006304">
    <property type="component" value="Chromosome"/>
</dbReference>
<evidence type="ECO:0000259" key="3">
    <source>
        <dbReference type="Pfam" id="PF13559"/>
    </source>
</evidence>
<feature type="region of interest" description="Disordered" evidence="1">
    <location>
        <begin position="124"/>
        <end position="144"/>
    </location>
</feature>
<dbReference type="HOGENOM" id="CLU_784891_0_0_11"/>
<evidence type="ECO:0000313" key="5">
    <source>
        <dbReference type="Proteomes" id="UP000006304"/>
    </source>
</evidence>
<feature type="compositionally biased region" description="Pro residues" evidence="1">
    <location>
        <begin position="187"/>
        <end position="200"/>
    </location>
</feature>
<feature type="compositionally biased region" description="Basic and acidic residues" evidence="1">
    <location>
        <begin position="28"/>
        <end position="40"/>
    </location>
</feature>
<dbReference type="eggNOG" id="ENOG5031DME">
    <property type="taxonomic scope" value="Bacteria"/>
</dbReference>
<feature type="domain" description="Protein-glutamine gamma-glutamyltransferase-like C-terminal" evidence="3">
    <location>
        <begin position="50"/>
        <end position="121"/>
    </location>
</feature>
<dbReference type="KEGG" id="nbr:O3I_000230"/>
<keyword evidence="2" id="KW-0812">Transmembrane</keyword>
<organism evidence="4 5">
    <name type="scientific">Nocardia brasiliensis (strain ATCC 700358 / HUJEG-1)</name>
    <dbReference type="NCBI Taxonomy" id="1133849"/>
    <lineage>
        <taxon>Bacteria</taxon>
        <taxon>Bacillati</taxon>
        <taxon>Actinomycetota</taxon>
        <taxon>Actinomycetes</taxon>
        <taxon>Mycobacteriales</taxon>
        <taxon>Nocardiaceae</taxon>
        <taxon>Nocardia</taxon>
    </lineage>
</organism>
<dbReference type="AlphaFoldDB" id="K0ELU8"/>
<keyword evidence="2" id="KW-0472">Membrane</keyword>
<dbReference type="STRING" id="1133849.O3I_000230"/>
<dbReference type="InterPro" id="IPR025403">
    <property type="entry name" value="TgpA-like_C"/>
</dbReference>
<feature type="compositionally biased region" description="Gly residues" evidence="1">
    <location>
        <begin position="203"/>
        <end position="213"/>
    </location>
</feature>
<evidence type="ECO:0000256" key="1">
    <source>
        <dbReference type="SAM" id="MobiDB-lite"/>
    </source>
</evidence>
<feature type="transmembrane region" description="Helical" evidence="2">
    <location>
        <begin position="224"/>
        <end position="243"/>
    </location>
</feature>
<gene>
    <name evidence="4" type="ORF">O3I_000230</name>
</gene>
<reference evidence="4 5" key="1">
    <citation type="journal article" date="2012" name="J. Bacteriol.">
        <title>Complete genome sequence of Nocardia brasiliensis HUJEG-1.</title>
        <authorList>
            <person name="Vera-Cabrera L."/>
            <person name="Ortiz-Lopez R."/>
            <person name="Elizondo-Gonzalez R."/>
            <person name="Perez-Maya A.A."/>
            <person name="Ocampo-Candiani J."/>
        </authorList>
    </citation>
    <scope>NUCLEOTIDE SEQUENCE [LARGE SCALE GENOMIC DNA]</scope>
    <source>
        <strain evidence="5">ATCC 700358</strain>
    </source>
</reference>
<proteinExistence type="predicted"/>
<accession>K0ELU8</accession>
<keyword evidence="2" id="KW-1133">Transmembrane helix</keyword>
<sequence length="353" mass="37930">MTDFHDTGTPHATGPDQPPGPPRLGAAADHRAAAEQAAQRRDFDAALRERFRAVLRGLEQRGVLEVRRSRTARETADDVTIALPSDGATELHPAAQSFDEVVYGGRRATEDEYRRLEYADRFSEAAPPPVPTPTEVEVSEKAPRTRRRLPPLPALLRDPRFWAGLAGVAALLLLLYAALQSCGAPTAPDPPTPSKPPTPPRSGGSGSGSGFGAGDDPIWERLPAPVFFGAVQFLIAAAVVVWWRARRRGALVREPRPVEVAANELLAGQAALYRRSKDYEHVAAKLRGATLRRIRPTLGLTADTSPDRLVGALAARTGTDPAQLGAALYGPVPDVETLELVATQLEWLEAEVG</sequence>
<keyword evidence="5" id="KW-1185">Reference proteome</keyword>
<evidence type="ECO:0000313" key="4">
    <source>
        <dbReference type="EMBL" id="AFT98008.1"/>
    </source>
</evidence>